<evidence type="ECO:0000256" key="1">
    <source>
        <dbReference type="ARBA" id="ARBA00023235"/>
    </source>
</evidence>
<name>A0A4R6S2L5_9MICO</name>
<sequence>MTQQAERWFHRRGDLAAAGWETVVDEHTPGWAHTGLRVGRLSAGDTLALDGTGVERLVVPLSGSFSVRYRSAGAGSGAGADTVADTVTELAGRASVFDGPTDVLYLGADATGTVTATGADESRFLVATSPTDIVRPSHYMPVADMPVELRGAGASSRQVHNFGRKESLDAARFIVVEVITPAENWSSYPPHKHDEHVPGHESELEEIYYFEVAPTQDAPAGVSAEHAFGMFSTYSSPAGPIEIDARVYTGDVALVPHGYHGPAVAAPGYDMYYLNVMAGPDPERSWLISDDPAHGWVRETWEGQELDPRLPFASATSGIQAVPAAADPSASTTTTVPAPETEDPR</sequence>
<dbReference type="AlphaFoldDB" id="A0A4R6S2L5"/>
<dbReference type="RefSeq" id="WP_133616355.1">
    <property type="nucleotide sequence ID" value="NZ_SNYA01000003.1"/>
</dbReference>
<evidence type="ECO:0000313" key="4">
    <source>
        <dbReference type="Proteomes" id="UP000295601"/>
    </source>
</evidence>
<evidence type="ECO:0000313" key="3">
    <source>
        <dbReference type="EMBL" id="TDP93287.1"/>
    </source>
</evidence>
<evidence type="ECO:0000256" key="2">
    <source>
        <dbReference type="SAM" id="MobiDB-lite"/>
    </source>
</evidence>
<dbReference type="InterPro" id="IPR014710">
    <property type="entry name" value="RmlC-like_jellyroll"/>
</dbReference>
<keyword evidence="4" id="KW-1185">Reference proteome</keyword>
<dbReference type="EMBL" id="SNYA01000003">
    <property type="protein sequence ID" value="TDP93287.1"/>
    <property type="molecule type" value="Genomic_DNA"/>
</dbReference>
<dbReference type="GO" id="GO:0008880">
    <property type="term" value="F:glucuronate isomerase activity"/>
    <property type="evidence" value="ECO:0007669"/>
    <property type="project" value="InterPro"/>
</dbReference>
<proteinExistence type="predicted"/>
<dbReference type="GO" id="GO:0019310">
    <property type="term" value="P:inositol catabolic process"/>
    <property type="evidence" value="ECO:0007669"/>
    <property type="project" value="InterPro"/>
</dbReference>
<dbReference type="Gene3D" id="2.60.120.10">
    <property type="entry name" value="Jelly Rolls"/>
    <property type="match status" value="2"/>
</dbReference>
<dbReference type="InterPro" id="IPR024203">
    <property type="entry name" value="Deoxy-glucuronate_isom_IolB"/>
</dbReference>
<gene>
    <name evidence="3" type="ORF">EDF62_1266</name>
</gene>
<accession>A0A4R6S2L5</accession>
<dbReference type="PANTHER" id="PTHR39193:SF1">
    <property type="entry name" value="5-DEOXY-GLUCURONATE ISOMERASE"/>
    <property type="match status" value="1"/>
</dbReference>
<dbReference type="OrthoDB" id="9799936at2"/>
<feature type="region of interest" description="Disordered" evidence="2">
    <location>
        <begin position="313"/>
        <end position="345"/>
    </location>
</feature>
<keyword evidence="1 3" id="KW-0413">Isomerase</keyword>
<dbReference type="InterPro" id="IPR011051">
    <property type="entry name" value="RmlC_Cupin_sf"/>
</dbReference>
<dbReference type="Pfam" id="PF04962">
    <property type="entry name" value="KduI"/>
    <property type="match status" value="1"/>
</dbReference>
<organism evidence="3 4">
    <name type="scientific">Leucobacter luti</name>
    <dbReference type="NCBI Taxonomy" id="340320"/>
    <lineage>
        <taxon>Bacteria</taxon>
        <taxon>Bacillati</taxon>
        <taxon>Actinomycetota</taxon>
        <taxon>Actinomycetes</taxon>
        <taxon>Micrococcales</taxon>
        <taxon>Microbacteriaceae</taxon>
        <taxon>Leucobacter</taxon>
    </lineage>
</organism>
<comment type="caution">
    <text evidence="3">The sequence shown here is derived from an EMBL/GenBank/DDBJ whole genome shotgun (WGS) entry which is preliminary data.</text>
</comment>
<feature type="compositionally biased region" description="Low complexity" evidence="2">
    <location>
        <begin position="321"/>
        <end position="339"/>
    </location>
</feature>
<protein>
    <submittedName>
        <fullName evidence="3">5-deoxyglucuronate isomerase</fullName>
    </submittedName>
</protein>
<dbReference type="NCBIfam" id="TIGR04378">
    <property type="entry name" value="myo_inos_iolB"/>
    <property type="match status" value="1"/>
</dbReference>
<dbReference type="InterPro" id="IPR021120">
    <property type="entry name" value="KduI/IolB_isomerase"/>
</dbReference>
<dbReference type="Proteomes" id="UP000295601">
    <property type="component" value="Unassembled WGS sequence"/>
</dbReference>
<dbReference type="PANTHER" id="PTHR39193">
    <property type="entry name" value="5-DEOXY-GLUCURONATE ISOMERASE"/>
    <property type="match status" value="1"/>
</dbReference>
<dbReference type="SUPFAM" id="SSF51182">
    <property type="entry name" value="RmlC-like cupins"/>
    <property type="match status" value="1"/>
</dbReference>
<reference evidence="3 4" key="1">
    <citation type="submission" date="2019-03" db="EMBL/GenBank/DDBJ databases">
        <title>Genomic analyses of the natural microbiome of Caenorhabditis elegans.</title>
        <authorList>
            <person name="Samuel B."/>
        </authorList>
    </citation>
    <scope>NUCLEOTIDE SEQUENCE [LARGE SCALE GENOMIC DNA]</scope>
    <source>
        <strain evidence="3 4">JUb18</strain>
    </source>
</reference>